<dbReference type="InterPro" id="IPR002931">
    <property type="entry name" value="Transglutaminase-like"/>
</dbReference>
<accession>A0A291RM12</accession>
<sequence>MGDVLDYATPGPFTSLDGVDPAVLQSVPHEVIEICRLAQGLVVEPRDVQDLGLPPERFQENQIRPANRLVEALLALKPAPLDIAREPSQRVIGTCRHFAVMSCALLRHRGIASRVRCGFATYFQPGQGVDHWITEYWNDSEKRWVRIDSESIDQPILEHPEDLRADEFLSGGEAWDASRTGRIDASTFGVYGTDNWGPGEIRGNAVKDLAALNKVETLPWDEWGRMGAAYNGETGPDYDTLLDAITAVCAAGDTMAIAELYARDELRVPAELVR</sequence>
<evidence type="ECO:0000313" key="3">
    <source>
        <dbReference type="Proteomes" id="UP000221961"/>
    </source>
</evidence>
<dbReference type="InterPro" id="IPR038765">
    <property type="entry name" value="Papain-like_cys_pep_sf"/>
</dbReference>
<evidence type="ECO:0000313" key="2">
    <source>
        <dbReference type="EMBL" id="ATL68132.1"/>
    </source>
</evidence>
<gene>
    <name evidence="2" type="ORF">CRH09_20025</name>
</gene>
<dbReference type="GeneID" id="88359651"/>
<organism evidence="2 3">
    <name type="scientific">Nocardia terpenica</name>
    <dbReference type="NCBI Taxonomy" id="455432"/>
    <lineage>
        <taxon>Bacteria</taxon>
        <taxon>Bacillati</taxon>
        <taxon>Actinomycetota</taxon>
        <taxon>Actinomycetes</taxon>
        <taxon>Mycobacteriales</taxon>
        <taxon>Nocardiaceae</taxon>
        <taxon>Nocardia</taxon>
    </lineage>
</organism>
<dbReference type="Gene3D" id="3.10.620.30">
    <property type="match status" value="1"/>
</dbReference>
<name>A0A291RM12_9NOCA</name>
<protein>
    <submittedName>
        <fullName evidence="2">Transglutaminase</fullName>
    </submittedName>
</protein>
<dbReference type="KEGG" id="ntp:CRH09_20025"/>
<feature type="domain" description="Transglutaminase-like" evidence="1">
    <location>
        <begin position="93"/>
        <end position="148"/>
    </location>
</feature>
<dbReference type="Pfam" id="PF01841">
    <property type="entry name" value="Transglut_core"/>
    <property type="match status" value="1"/>
</dbReference>
<evidence type="ECO:0000259" key="1">
    <source>
        <dbReference type="Pfam" id="PF01841"/>
    </source>
</evidence>
<dbReference type="EMBL" id="CP023778">
    <property type="protein sequence ID" value="ATL68132.1"/>
    <property type="molecule type" value="Genomic_DNA"/>
</dbReference>
<proteinExistence type="predicted"/>
<dbReference type="AlphaFoldDB" id="A0A291RM12"/>
<dbReference type="Proteomes" id="UP000221961">
    <property type="component" value="Chromosome"/>
</dbReference>
<reference evidence="2 3" key="1">
    <citation type="submission" date="2017-10" db="EMBL/GenBank/DDBJ databases">
        <title>Comparative genomics between pathogenic Norcardia.</title>
        <authorList>
            <person name="Zeng L."/>
        </authorList>
    </citation>
    <scope>NUCLEOTIDE SEQUENCE [LARGE SCALE GENOMIC DNA]</scope>
    <source>
        <strain evidence="2 3">NC_YFY_NT001</strain>
    </source>
</reference>
<dbReference type="SUPFAM" id="SSF54001">
    <property type="entry name" value="Cysteine proteinases"/>
    <property type="match status" value="1"/>
</dbReference>
<dbReference type="RefSeq" id="WP_098695233.1">
    <property type="nucleotide sequence ID" value="NZ_CP023778.1"/>
</dbReference>